<dbReference type="EMBL" id="UINC01026887">
    <property type="protein sequence ID" value="SVB05146.1"/>
    <property type="molecule type" value="Genomic_DNA"/>
</dbReference>
<reference evidence="1" key="1">
    <citation type="submission" date="2018-05" db="EMBL/GenBank/DDBJ databases">
        <authorList>
            <person name="Lanie J.A."/>
            <person name="Ng W.-L."/>
            <person name="Kazmierczak K.M."/>
            <person name="Andrzejewski T.M."/>
            <person name="Davidsen T.M."/>
            <person name="Wayne K.J."/>
            <person name="Tettelin H."/>
            <person name="Glass J.I."/>
            <person name="Rusch D."/>
            <person name="Podicherti R."/>
            <person name="Tsui H.-C.T."/>
            <person name="Winkler M.E."/>
        </authorList>
    </citation>
    <scope>NUCLEOTIDE SEQUENCE</scope>
</reference>
<gene>
    <name evidence="1" type="ORF">METZ01_LOCUS158000</name>
</gene>
<protein>
    <submittedName>
        <fullName evidence="1">Uncharacterized protein</fullName>
    </submittedName>
</protein>
<accession>A0A382AUC4</accession>
<organism evidence="1">
    <name type="scientific">marine metagenome</name>
    <dbReference type="NCBI Taxonomy" id="408172"/>
    <lineage>
        <taxon>unclassified sequences</taxon>
        <taxon>metagenomes</taxon>
        <taxon>ecological metagenomes</taxon>
    </lineage>
</organism>
<proteinExistence type="predicted"/>
<feature type="non-terminal residue" evidence="1">
    <location>
        <position position="1"/>
    </location>
</feature>
<name>A0A382AUC4_9ZZZZ</name>
<evidence type="ECO:0000313" key="1">
    <source>
        <dbReference type="EMBL" id="SVB05146.1"/>
    </source>
</evidence>
<sequence>YGYGHVNKLGYEAISEADKIERGLALDPITHLQNGNFSNEPAPEVVDYIEARWAEWSTGV</sequence>
<dbReference type="AlphaFoldDB" id="A0A382AUC4"/>